<dbReference type="PANTHER" id="PTHR43808:SF8">
    <property type="entry name" value="PEPTIDASE M20 DIMERISATION DOMAIN-CONTAINING PROTEIN"/>
    <property type="match status" value="1"/>
</dbReference>
<evidence type="ECO:0000256" key="2">
    <source>
        <dbReference type="ARBA" id="ARBA00006247"/>
    </source>
</evidence>
<keyword evidence="5" id="KW-0862">Zinc</keyword>
<evidence type="ECO:0000256" key="1">
    <source>
        <dbReference type="ARBA" id="ARBA00001947"/>
    </source>
</evidence>
<feature type="domain" description="Peptidase M20 dimerisation" evidence="6">
    <location>
        <begin position="12"/>
        <end position="104"/>
    </location>
</feature>
<dbReference type="GO" id="GO:0016787">
    <property type="term" value="F:hydrolase activity"/>
    <property type="evidence" value="ECO:0007669"/>
    <property type="project" value="UniProtKB-KW"/>
</dbReference>
<reference evidence="7" key="1">
    <citation type="journal article" date="2014" name="Front. Microbiol.">
        <title>High frequency of phylogenetically diverse reductive dehalogenase-homologous genes in deep subseafloor sedimentary metagenomes.</title>
        <authorList>
            <person name="Kawai M."/>
            <person name="Futagami T."/>
            <person name="Toyoda A."/>
            <person name="Takaki Y."/>
            <person name="Nishi S."/>
            <person name="Hori S."/>
            <person name="Arai W."/>
            <person name="Tsubouchi T."/>
            <person name="Morono Y."/>
            <person name="Uchiyama I."/>
            <person name="Ito T."/>
            <person name="Fujiyama A."/>
            <person name="Inagaki F."/>
            <person name="Takami H."/>
        </authorList>
    </citation>
    <scope>NUCLEOTIDE SEQUENCE</scope>
    <source>
        <strain evidence="7">Expedition CK06-06</strain>
    </source>
</reference>
<name>X1CSX0_9ZZZZ</name>
<accession>X1CSX0</accession>
<sequence length="206" mass="23825">PSIISAPYRNEQSGVNAIERMVKIMNFLLELKKEFLKKETRYPLPEGWCNSVSSVNLAEIHGGNKITTVPDRCYLHCSVNTIPEQDYESVKKRILDFVEDFKRQDPDLDISVQILFPIKPFIIDDTTDFAKAVKKATKGVFKEEREFRLFMPSTDAHWFQERNIETILIGSSRADNKIHSSDEFVYIEDLINTTKLFALTALNYLK</sequence>
<comment type="cofactor">
    <cofactor evidence="1">
        <name>Zn(2+)</name>
        <dbReference type="ChEBI" id="CHEBI:29105"/>
    </cofactor>
</comment>
<dbReference type="InterPro" id="IPR050072">
    <property type="entry name" value="Peptidase_M20A"/>
</dbReference>
<dbReference type="Gene3D" id="3.30.70.360">
    <property type="match status" value="1"/>
</dbReference>
<proteinExistence type="inferred from homology"/>
<organism evidence="7">
    <name type="scientific">marine sediment metagenome</name>
    <dbReference type="NCBI Taxonomy" id="412755"/>
    <lineage>
        <taxon>unclassified sequences</taxon>
        <taxon>metagenomes</taxon>
        <taxon>ecological metagenomes</taxon>
    </lineage>
</organism>
<protein>
    <recommendedName>
        <fullName evidence="6">Peptidase M20 dimerisation domain-containing protein</fullName>
    </recommendedName>
</protein>
<keyword evidence="4" id="KW-0378">Hydrolase</keyword>
<gene>
    <name evidence="7" type="ORF">S01H4_22425</name>
</gene>
<dbReference type="InterPro" id="IPR036264">
    <property type="entry name" value="Bact_exopeptidase_dim_dom"/>
</dbReference>
<dbReference type="SUPFAM" id="SSF55031">
    <property type="entry name" value="Bacterial exopeptidase dimerisation domain"/>
    <property type="match status" value="1"/>
</dbReference>
<dbReference type="SUPFAM" id="SSF53187">
    <property type="entry name" value="Zn-dependent exopeptidases"/>
    <property type="match status" value="1"/>
</dbReference>
<keyword evidence="3" id="KW-0479">Metal-binding</keyword>
<dbReference type="PANTHER" id="PTHR43808">
    <property type="entry name" value="ACETYLORNITHINE DEACETYLASE"/>
    <property type="match status" value="1"/>
</dbReference>
<comment type="caution">
    <text evidence="7">The sequence shown here is derived from an EMBL/GenBank/DDBJ whole genome shotgun (WGS) entry which is preliminary data.</text>
</comment>
<evidence type="ECO:0000313" key="7">
    <source>
        <dbReference type="EMBL" id="GAG87346.1"/>
    </source>
</evidence>
<evidence type="ECO:0000256" key="3">
    <source>
        <dbReference type="ARBA" id="ARBA00022723"/>
    </source>
</evidence>
<dbReference type="AlphaFoldDB" id="X1CSX0"/>
<evidence type="ECO:0000256" key="4">
    <source>
        <dbReference type="ARBA" id="ARBA00022801"/>
    </source>
</evidence>
<feature type="non-terminal residue" evidence="7">
    <location>
        <position position="1"/>
    </location>
</feature>
<dbReference type="GO" id="GO:0046872">
    <property type="term" value="F:metal ion binding"/>
    <property type="evidence" value="ECO:0007669"/>
    <property type="project" value="UniProtKB-KW"/>
</dbReference>
<dbReference type="InterPro" id="IPR011650">
    <property type="entry name" value="Peptidase_M20_dimer"/>
</dbReference>
<dbReference type="Gene3D" id="3.40.630.10">
    <property type="entry name" value="Zn peptidases"/>
    <property type="match status" value="1"/>
</dbReference>
<evidence type="ECO:0000259" key="6">
    <source>
        <dbReference type="Pfam" id="PF07687"/>
    </source>
</evidence>
<dbReference type="EMBL" id="BART01010277">
    <property type="protein sequence ID" value="GAG87346.1"/>
    <property type="molecule type" value="Genomic_DNA"/>
</dbReference>
<dbReference type="Pfam" id="PF07687">
    <property type="entry name" value="M20_dimer"/>
    <property type="match status" value="1"/>
</dbReference>
<evidence type="ECO:0000256" key="5">
    <source>
        <dbReference type="ARBA" id="ARBA00022833"/>
    </source>
</evidence>
<comment type="similarity">
    <text evidence="2">Belongs to the peptidase M20A family.</text>
</comment>